<keyword evidence="3" id="KW-1185">Reference proteome</keyword>
<dbReference type="RefSeq" id="WP_279388146.1">
    <property type="nucleotide sequence ID" value="NZ_SLUL01000012.1"/>
</dbReference>
<dbReference type="InterPro" id="IPR013766">
    <property type="entry name" value="Thioredoxin_domain"/>
</dbReference>
<feature type="domain" description="Thioredoxin" evidence="1">
    <location>
        <begin position="5"/>
        <end position="83"/>
    </location>
</feature>
<reference evidence="2 3" key="1">
    <citation type="submission" date="2019-03" db="EMBL/GenBank/DDBJ databases">
        <title>Genomic Encyclopedia of Type Strains, Phase IV (KMG-IV): sequencing the most valuable type-strain genomes for metagenomic binning, comparative biology and taxonomic classification.</title>
        <authorList>
            <person name="Goeker M."/>
        </authorList>
    </citation>
    <scope>NUCLEOTIDE SEQUENCE [LARGE SCALE GENOMIC DNA]</scope>
    <source>
        <strain evidence="2 3">DSM 24979</strain>
    </source>
</reference>
<dbReference type="Proteomes" id="UP000295658">
    <property type="component" value="Unassembled WGS sequence"/>
</dbReference>
<proteinExistence type="predicted"/>
<accession>A0A4R1QK88</accession>
<gene>
    <name evidence="2" type="ORF">EDD69_11277</name>
</gene>
<dbReference type="AlphaFoldDB" id="A0A4R1QK88"/>
<dbReference type="SUPFAM" id="SSF52833">
    <property type="entry name" value="Thioredoxin-like"/>
    <property type="match status" value="1"/>
</dbReference>
<dbReference type="CDD" id="cd02947">
    <property type="entry name" value="TRX_family"/>
    <property type="match status" value="1"/>
</dbReference>
<evidence type="ECO:0000313" key="3">
    <source>
        <dbReference type="Proteomes" id="UP000295658"/>
    </source>
</evidence>
<dbReference type="Gene3D" id="3.40.30.10">
    <property type="entry name" value="Glutaredoxin"/>
    <property type="match status" value="1"/>
</dbReference>
<evidence type="ECO:0000313" key="2">
    <source>
        <dbReference type="EMBL" id="TCL47366.1"/>
    </source>
</evidence>
<sequence length="92" mass="10738">MDLEKEITVMYLYTPLCGTCQVAGRMVDVVKELFPNVTFVKEDLNYIPERAIEWQVESVPCLLIFKNGELVKKIYAFHSVPYLYETIKELTE</sequence>
<evidence type="ECO:0000259" key="1">
    <source>
        <dbReference type="Pfam" id="PF00085"/>
    </source>
</evidence>
<protein>
    <submittedName>
        <fullName evidence="2">Thioredoxin</fullName>
    </submittedName>
</protein>
<name>A0A4R1QK88_9BACL</name>
<dbReference type="Pfam" id="PF00085">
    <property type="entry name" value="Thioredoxin"/>
    <property type="match status" value="1"/>
</dbReference>
<comment type="caution">
    <text evidence="2">The sequence shown here is derived from an EMBL/GenBank/DDBJ whole genome shotgun (WGS) entry which is preliminary data.</text>
</comment>
<organism evidence="2 3">
    <name type="scientific">Thermolongibacillus altinsuensis</name>
    <dbReference type="NCBI Taxonomy" id="575256"/>
    <lineage>
        <taxon>Bacteria</taxon>
        <taxon>Bacillati</taxon>
        <taxon>Bacillota</taxon>
        <taxon>Bacilli</taxon>
        <taxon>Bacillales</taxon>
        <taxon>Anoxybacillaceae</taxon>
        <taxon>Thermolongibacillus</taxon>
    </lineage>
</organism>
<dbReference type="InterPro" id="IPR036249">
    <property type="entry name" value="Thioredoxin-like_sf"/>
</dbReference>
<dbReference type="EMBL" id="SLUL01000012">
    <property type="protein sequence ID" value="TCL47366.1"/>
    <property type="molecule type" value="Genomic_DNA"/>
</dbReference>